<dbReference type="EMBL" id="CH893539">
    <property type="protein sequence ID" value="KRK05752.1"/>
    <property type="molecule type" value="Genomic_DNA"/>
</dbReference>
<protein>
    <submittedName>
        <fullName evidence="2">Uncharacterized protein</fullName>
    </submittedName>
</protein>
<reference evidence="2 3" key="1">
    <citation type="journal article" date="2007" name="Nature">
        <title>Evolution of genes and genomes on the Drosophila phylogeny.</title>
        <authorList>
            <consortium name="Drosophila 12 Genomes Consortium"/>
            <person name="Clark A.G."/>
            <person name="Eisen M.B."/>
            <person name="Smith D.R."/>
            <person name="Bergman C.M."/>
            <person name="Oliver B."/>
            <person name="Markow T.A."/>
            <person name="Kaufman T.C."/>
            <person name="Kellis M."/>
            <person name="Gelbart W."/>
            <person name="Iyer V.N."/>
            <person name="Pollard D.A."/>
            <person name="Sackton T.B."/>
            <person name="Larracuente A.M."/>
            <person name="Singh N.D."/>
            <person name="Abad J.P."/>
            <person name="Abt D.N."/>
            <person name="Adryan B."/>
            <person name="Aguade M."/>
            <person name="Akashi H."/>
            <person name="Anderson W.W."/>
            <person name="Aquadro C.F."/>
            <person name="Ardell D.H."/>
            <person name="Arguello R."/>
            <person name="Artieri C.G."/>
            <person name="Barbash D.A."/>
            <person name="Barker D."/>
            <person name="Barsanti P."/>
            <person name="Batterham P."/>
            <person name="Batzoglou S."/>
            <person name="Begun D."/>
            <person name="Bhutkar A."/>
            <person name="Blanco E."/>
            <person name="Bosak S.A."/>
            <person name="Bradley R.K."/>
            <person name="Brand A.D."/>
            <person name="Brent M.R."/>
            <person name="Brooks A.N."/>
            <person name="Brown R.H."/>
            <person name="Butlin R.K."/>
            <person name="Caggese C."/>
            <person name="Calvi B.R."/>
            <person name="Bernardo de Carvalho A."/>
            <person name="Caspi A."/>
            <person name="Castrezana S."/>
            <person name="Celniker S.E."/>
            <person name="Chang J.L."/>
            <person name="Chapple C."/>
            <person name="Chatterji S."/>
            <person name="Chinwalla A."/>
            <person name="Civetta A."/>
            <person name="Clifton S.W."/>
            <person name="Comeron J.M."/>
            <person name="Costello J.C."/>
            <person name="Coyne J.A."/>
            <person name="Daub J."/>
            <person name="David R.G."/>
            <person name="Delcher A.L."/>
            <person name="Delehaunty K."/>
            <person name="Do C.B."/>
            <person name="Ebling H."/>
            <person name="Edwards K."/>
            <person name="Eickbush T."/>
            <person name="Evans J.D."/>
            <person name="Filipski A."/>
            <person name="Findeiss S."/>
            <person name="Freyhult E."/>
            <person name="Fulton L."/>
            <person name="Fulton R."/>
            <person name="Garcia A.C."/>
            <person name="Gardiner A."/>
            <person name="Garfield D.A."/>
            <person name="Garvin B.E."/>
            <person name="Gibson G."/>
            <person name="Gilbert D."/>
            <person name="Gnerre S."/>
            <person name="Godfrey J."/>
            <person name="Good R."/>
            <person name="Gotea V."/>
            <person name="Gravely B."/>
            <person name="Greenberg A.J."/>
            <person name="Griffiths-Jones S."/>
            <person name="Gross S."/>
            <person name="Guigo R."/>
            <person name="Gustafson E.A."/>
            <person name="Haerty W."/>
            <person name="Hahn M.W."/>
            <person name="Halligan D.L."/>
            <person name="Halpern A.L."/>
            <person name="Halter G.M."/>
            <person name="Han M.V."/>
            <person name="Heger A."/>
            <person name="Hillier L."/>
            <person name="Hinrichs A.S."/>
            <person name="Holmes I."/>
            <person name="Hoskins R.A."/>
            <person name="Hubisz M.J."/>
            <person name="Hultmark D."/>
            <person name="Huntley M.A."/>
            <person name="Jaffe D.B."/>
            <person name="Jagadeeshan S."/>
            <person name="Jeck W.R."/>
            <person name="Johnson J."/>
            <person name="Jones C.D."/>
            <person name="Jordan W.C."/>
            <person name="Karpen G.H."/>
            <person name="Kataoka E."/>
            <person name="Keightley P.D."/>
            <person name="Kheradpour P."/>
            <person name="Kirkness E.F."/>
            <person name="Koerich L.B."/>
            <person name="Kristiansen K."/>
            <person name="Kudrna D."/>
            <person name="Kulathinal R.J."/>
            <person name="Kumar S."/>
            <person name="Kwok R."/>
            <person name="Lander E."/>
            <person name="Langley C.H."/>
            <person name="Lapoint R."/>
            <person name="Lazzaro B.P."/>
            <person name="Lee S.J."/>
            <person name="Levesque L."/>
            <person name="Li R."/>
            <person name="Lin C.F."/>
            <person name="Lin M.F."/>
            <person name="Lindblad-Toh K."/>
            <person name="Llopart A."/>
            <person name="Long M."/>
            <person name="Low L."/>
            <person name="Lozovsky E."/>
            <person name="Lu J."/>
            <person name="Luo M."/>
            <person name="Machado C.A."/>
            <person name="Makalowski W."/>
            <person name="Marzo M."/>
            <person name="Matsuda M."/>
            <person name="Matzkin L."/>
            <person name="McAllister B."/>
            <person name="McBride C.S."/>
            <person name="McKernan B."/>
            <person name="McKernan K."/>
            <person name="Mendez-Lago M."/>
            <person name="Minx P."/>
            <person name="Mollenhauer M.U."/>
            <person name="Montooth K."/>
            <person name="Mount S.M."/>
            <person name="Mu X."/>
            <person name="Myers E."/>
            <person name="Negre B."/>
            <person name="Newfeld S."/>
            <person name="Nielsen R."/>
            <person name="Noor M.A."/>
            <person name="O'Grady P."/>
            <person name="Pachter L."/>
            <person name="Papaceit M."/>
            <person name="Parisi M.J."/>
            <person name="Parisi M."/>
            <person name="Parts L."/>
            <person name="Pedersen J.S."/>
            <person name="Pesole G."/>
            <person name="Phillippy A.M."/>
            <person name="Ponting C.P."/>
            <person name="Pop M."/>
            <person name="Porcelli D."/>
            <person name="Powell J.R."/>
            <person name="Prohaska S."/>
            <person name="Pruitt K."/>
            <person name="Puig M."/>
            <person name="Quesneville H."/>
            <person name="Ram K.R."/>
            <person name="Rand D."/>
            <person name="Rasmussen M.D."/>
            <person name="Reed L.K."/>
            <person name="Reenan R."/>
            <person name="Reily A."/>
            <person name="Remington K.A."/>
            <person name="Rieger T.T."/>
            <person name="Ritchie M.G."/>
            <person name="Robin C."/>
            <person name="Rogers Y.H."/>
            <person name="Rohde C."/>
            <person name="Rozas J."/>
            <person name="Rubenfield M.J."/>
            <person name="Ruiz A."/>
            <person name="Russo S."/>
            <person name="Salzberg S.L."/>
            <person name="Sanchez-Gracia A."/>
            <person name="Saranga D.J."/>
            <person name="Sato H."/>
            <person name="Schaeffer S.W."/>
            <person name="Schatz M.C."/>
            <person name="Schlenke T."/>
            <person name="Schwartz R."/>
            <person name="Segarra C."/>
            <person name="Singh R.S."/>
            <person name="Sirot L."/>
            <person name="Sirota M."/>
            <person name="Sisneros N.B."/>
            <person name="Smith C.D."/>
            <person name="Smith T.F."/>
            <person name="Spieth J."/>
            <person name="Stage D.E."/>
            <person name="Stark A."/>
            <person name="Stephan W."/>
            <person name="Strausberg R.L."/>
            <person name="Strempel S."/>
            <person name="Sturgill D."/>
            <person name="Sutton G."/>
            <person name="Sutton G.G."/>
            <person name="Tao W."/>
            <person name="Teichmann S."/>
            <person name="Tobari Y.N."/>
            <person name="Tomimura Y."/>
            <person name="Tsolas J.M."/>
            <person name="Valente V.L."/>
            <person name="Venter E."/>
            <person name="Venter J.C."/>
            <person name="Vicario S."/>
            <person name="Vieira F.G."/>
            <person name="Vilella A.J."/>
            <person name="Villasante A."/>
            <person name="Walenz B."/>
            <person name="Wang J."/>
            <person name="Wasserman M."/>
            <person name="Watts T."/>
            <person name="Wilson D."/>
            <person name="Wilson R.K."/>
            <person name="Wing R.A."/>
            <person name="Wolfner M.F."/>
            <person name="Wong A."/>
            <person name="Wong G.K."/>
            <person name="Wu C.I."/>
            <person name="Wu G."/>
            <person name="Yamamoto D."/>
            <person name="Yang H.P."/>
            <person name="Yang S.P."/>
            <person name="Yorke J.A."/>
            <person name="Yoshida K."/>
            <person name="Zdobnov E."/>
            <person name="Zhang P."/>
            <person name="Zhang Y."/>
            <person name="Zimin A.V."/>
            <person name="Baldwin J."/>
            <person name="Abdouelleil A."/>
            <person name="Abdulkadir J."/>
            <person name="Abebe A."/>
            <person name="Abera B."/>
            <person name="Abreu J."/>
            <person name="Acer S.C."/>
            <person name="Aftuck L."/>
            <person name="Alexander A."/>
            <person name="An P."/>
            <person name="Anderson E."/>
            <person name="Anderson S."/>
            <person name="Arachi H."/>
            <person name="Azer M."/>
            <person name="Bachantsang P."/>
            <person name="Barry A."/>
            <person name="Bayul T."/>
            <person name="Berlin A."/>
            <person name="Bessette D."/>
            <person name="Bloom T."/>
            <person name="Blye J."/>
            <person name="Boguslavskiy L."/>
            <person name="Bonnet C."/>
            <person name="Boukhgalter B."/>
            <person name="Bourzgui I."/>
            <person name="Brown A."/>
            <person name="Cahill P."/>
            <person name="Channer S."/>
            <person name="Cheshatsang Y."/>
            <person name="Chuda L."/>
            <person name="Citroen M."/>
            <person name="Collymore A."/>
            <person name="Cooke P."/>
            <person name="Costello M."/>
            <person name="D'Aco K."/>
            <person name="Daza R."/>
            <person name="De Haan G."/>
            <person name="DeGray S."/>
            <person name="DeMaso C."/>
            <person name="Dhargay N."/>
            <person name="Dooley K."/>
            <person name="Dooley E."/>
            <person name="Doricent M."/>
            <person name="Dorje P."/>
            <person name="Dorjee K."/>
            <person name="Dupes A."/>
            <person name="Elong R."/>
            <person name="Falk J."/>
            <person name="Farina A."/>
            <person name="Faro S."/>
            <person name="Ferguson D."/>
            <person name="Fisher S."/>
            <person name="Foley C.D."/>
            <person name="Franke A."/>
            <person name="Friedrich D."/>
            <person name="Gadbois L."/>
            <person name="Gearin G."/>
            <person name="Gearin C.R."/>
            <person name="Giannoukos G."/>
            <person name="Goode T."/>
            <person name="Graham J."/>
            <person name="Grandbois E."/>
            <person name="Grewal S."/>
            <person name="Gyaltsen K."/>
            <person name="Hafez N."/>
            <person name="Hagos B."/>
            <person name="Hall J."/>
            <person name="Henson C."/>
            <person name="Hollinger A."/>
            <person name="Honan T."/>
            <person name="Huard M.D."/>
            <person name="Hughes L."/>
            <person name="Hurhula B."/>
            <person name="Husby M.E."/>
            <person name="Kamat A."/>
            <person name="Kanga B."/>
            <person name="Kashin S."/>
            <person name="Khazanovich D."/>
            <person name="Kisner P."/>
            <person name="Lance K."/>
            <person name="Lara M."/>
            <person name="Lee W."/>
            <person name="Lennon N."/>
            <person name="Letendre F."/>
            <person name="LeVine R."/>
            <person name="Lipovsky A."/>
            <person name="Liu X."/>
            <person name="Liu J."/>
            <person name="Liu S."/>
            <person name="Lokyitsang T."/>
            <person name="Lokyitsang Y."/>
            <person name="Lubonja R."/>
            <person name="Lui A."/>
            <person name="MacDonald P."/>
            <person name="Magnisalis V."/>
            <person name="Maru K."/>
            <person name="Matthews C."/>
            <person name="McCusker W."/>
            <person name="McDonough S."/>
            <person name="Mehta T."/>
            <person name="Meldrim J."/>
            <person name="Meneus L."/>
            <person name="Mihai O."/>
            <person name="Mihalev A."/>
            <person name="Mihova T."/>
            <person name="Mittelman R."/>
            <person name="Mlenga V."/>
            <person name="Montmayeur A."/>
            <person name="Mulrain L."/>
            <person name="Navidi A."/>
            <person name="Naylor J."/>
            <person name="Negash T."/>
            <person name="Nguyen T."/>
            <person name="Nguyen N."/>
            <person name="Nicol R."/>
            <person name="Norbu C."/>
            <person name="Norbu N."/>
            <person name="Novod N."/>
            <person name="O'Neill B."/>
            <person name="Osman S."/>
            <person name="Markiewicz E."/>
            <person name="Oyono O.L."/>
            <person name="Patti C."/>
            <person name="Phunkhang P."/>
            <person name="Pierre F."/>
            <person name="Priest M."/>
            <person name="Raghuraman S."/>
            <person name="Rege F."/>
            <person name="Reyes R."/>
            <person name="Rise C."/>
            <person name="Rogov P."/>
            <person name="Ross K."/>
            <person name="Ryan E."/>
            <person name="Settipalli S."/>
            <person name="Shea T."/>
            <person name="Sherpa N."/>
            <person name="Shi L."/>
            <person name="Shih D."/>
            <person name="Sparrow T."/>
            <person name="Spaulding J."/>
            <person name="Stalker J."/>
            <person name="Stange-Thomann N."/>
            <person name="Stavropoulos S."/>
            <person name="Stone C."/>
            <person name="Strader C."/>
            <person name="Tesfaye S."/>
            <person name="Thomson T."/>
            <person name="Thoulutsang Y."/>
            <person name="Thoulutsang D."/>
            <person name="Topham K."/>
            <person name="Topping I."/>
            <person name="Tsamla T."/>
            <person name="Vassiliev H."/>
            <person name="Vo A."/>
            <person name="Wangchuk T."/>
            <person name="Wangdi T."/>
            <person name="Weiand M."/>
            <person name="Wilkinson J."/>
            <person name="Wilson A."/>
            <person name="Yadav S."/>
            <person name="Young G."/>
            <person name="Yu Q."/>
            <person name="Zembek L."/>
            <person name="Zhong D."/>
            <person name="Zimmer A."/>
            <person name="Zwirko Z."/>
            <person name="Jaffe D.B."/>
            <person name="Alvarez P."/>
            <person name="Brockman W."/>
            <person name="Butler J."/>
            <person name="Chin C."/>
            <person name="Gnerre S."/>
            <person name="Grabherr M."/>
            <person name="Kleber M."/>
            <person name="Mauceli E."/>
            <person name="MacCallum I."/>
        </authorList>
    </citation>
    <scope>NUCLEOTIDE SEQUENCE [LARGE SCALE GENOMIC DNA]</scope>
    <source>
        <strain evidence="3">Tai18E2 / Tucson 14021-0261.01</strain>
    </source>
</reference>
<dbReference type="Proteomes" id="UP000002282">
    <property type="component" value="Unassembled WGS sequence"/>
</dbReference>
<feature type="non-terminal residue" evidence="2">
    <location>
        <position position="69"/>
    </location>
</feature>
<sequence>MHRYWALSYLSLVGLVLVRTSPKEMGNMVLGRSGKAVPKSNQLAESSPISLSLVLLLFFALVDSTSAQV</sequence>
<evidence type="ECO:0000256" key="1">
    <source>
        <dbReference type="SAM" id="SignalP"/>
    </source>
</evidence>
<name>A0A0R1E8Q1_DROYA</name>
<keyword evidence="1" id="KW-0732">Signal</keyword>
<accession>A0A0R1E8Q1</accession>
<dbReference type="AlphaFoldDB" id="A0A0R1E8Q1"/>
<feature type="chain" id="PRO_5006403273" evidence="1">
    <location>
        <begin position="21"/>
        <end position="69"/>
    </location>
</feature>
<gene>
    <name evidence="2" type="primary">Dyak\GE28637</name>
    <name evidence="2" type="synonym">GE28637</name>
    <name evidence="2" type="ORF">Dyak_GE28637</name>
</gene>
<organism evidence="2 3">
    <name type="scientific">Drosophila yakuba</name>
    <name type="common">Fruit fly</name>
    <dbReference type="NCBI Taxonomy" id="7245"/>
    <lineage>
        <taxon>Eukaryota</taxon>
        <taxon>Metazoa</taxon>
        <taxon>Ecdysozoa</taxon>
        <taxon>Arthropoda</taxon>
        <taxon>Hexapoda</taxon>
        <taxon>Insecta</taxon>
        <taxon>Pterygota</taxon>
        <taxon>Neoptera</taxon>
        <taxon>Endopterygota</taxon>
        <taxon>Diptera</taxon>
        <taxon>Brachycera</taxon>
        <taxon>Muscomorpha</taxon>
        <taxon>Ephydroidea</taxon>
        <taxon>Drosophilidae</taxon>
        <taxon>Drosophila</taxon>
        <taxon>Sophophora</taxon>
    </lineage>
</organism>
<evidence type="ECO:0000313" key="2">
    <source>
        <dbReference type="EMBL" id="KRK05752.1"/>
    </source>
</evidence>
<proteinExistence type="predicted"/>
<evidence type="ECO:0000313" key="3">
    <source>
        <dbReference type="Proteomes" id="UP000002282"/>
    </source>
</evidence>
<dbReference type="KEGG" id="dya:Dyak_GE28637"/>
<keyword evidence="3" id="KW-1185">Reference proteome</keyword>
<feature type="signal peptide" evidence="1">
    <location>
        <begin position="1"/>
        <end position="20"/>
    </location>
</feature>
<reference evidence="2 3" key="2">
    <citation type="journal article" date="2007" name="PLoS Biol.">
        <title>Principles of genome evolution in the Drosophila melanogaster species group.</title>
        <authorList>
            <person name="Ranz J.M."/>
            <person name="Maurin D."/>
            <person name="Chan Y.S."/>
            <person name="von Grotthuss M."/>
            <person name="Hillier L.W."/>
            <person name="Roote J."/>
            <person name="Ashburner M."/>
            <person name="Bergman C.M."/>
        </authorList>
    </citation>
    <scope>NUCLEOTIDE SEQUENCE [LARGE SCALE GENOMIC DNA]</scope>
    <source>
        <strain evidence="3">Tai18E2 / Tucson 14021-0261.01</strain>
    </source>
</reference>